<evidence type="ECO:0000313" key="3">
    <source>
        <dbReference type="Proteomes" id="UP000603940"/>
    </source>
</evidence>
<organism evidence="2 3">
    <name type="scientific">Pseudoroseomonas ludipueritiae</name>
    <dbReference type="NCBI Taxonomy" id="198093"/>
    <lineage>
        <taxon>Bacteria</taxon>
        <taxon>Pseudomonadati</taxon>
        <taxon>Pseudomonadota</taxon>
        <taxon>Alphaproteobacteria</taxon>
        <taxon>Acetobacterales</taxon>
        <taxon>Acetobacteraceae</taxon>
        <taxon>Pseudoroseomonas</taxon>
    </lineage>
</organism>
<sequence>MDVPRGPHSLPNLITDLQWSALLPYLLPRAPQGRRMEEHRKRMEAIFFIATSTLPWCALPARYGKADTVSATSAASPMPGYGRSCCTHWRKPRPATRCGSLRKEFSAPAAARTASSACPSSCSSAASTCAAPCPARLGCCPIRFCPKPWLA</sequence>
<evidence type="ECO:0000313" key="2">
    <source>
        <dbReference type="EMBL" id="MBC9178439.1"/>
    </source>
</evidence>
<name>A0ABR7R9Q6_9PROT</name>
<feature type="domain" description="Insertion element IS402-like" evidence="1">
    <location>
        <begin position="14"/>
        <end position="70"/>
    </location>
</feature>
<dbReference type="InterPro" id="IPR025161">
    <property type="entry name" value="IS402-like_dom"/>
</dbReference>
<protein>
    <submittedName>
        <fullName evidence="2">Transposase</fullName>
    </submittedName>
</protein>
<evidence type="ECO:0000259" key="1">
    <source>
        <dbReference type="Pfam" id="PF13340"/>
    </source>
</evidence>
<gene>
    <name evidence="2" type="ORF">IBL25_15955</name>
</gene>
<reference evidence="2 3" key="1">
    <citation type="journal article" date="2009" name="Int. J. Syst. Evol. Microbiol.">
        <title>Transfer of Teichococcus ludipueritiae and Muricoccus roseus to the genus Roseomonas, as Roseomonas ludipueritiae comb. nov. and Roseomonas rosea comb. nov., respectively, and emended description of the genus Roseomonas.</title>
        <authorList>
            <person name="Sanchez-Porro C."/>
            <person name="Gallego V."/>
            <person name="Busse H.J."/>
            <person name="Kampfer P."/>
            <person name="Ventosa A."/>
        </authorList>
    </citation>
    <scope>NUCLEOTIDE SEQUENCE [LARGE SCALE GENOMIC DNA]</scope>
    <source>
        <strain evidence="2 3">DSM 14915</strain>
    </source>
</reference>
<dbReference type="EMBL" id="JACTUZ010000077">
    <property type="protein sequence ID" value="MBC9178439.1"/>
    <property type="molecule type" value="Genomic_DNA"/>
</dbReference>
<keyword evidence="3" id="KW-1185">Reference proteome</keyword>
<dbReference type="Pfam" id="PF13340">
    <property type="entry name" value="DUF4096"/>
    <property type="match status" value="1"/>
</dbReference>
<comment type="caution">
    <text evidence="2">The sequence shown here is derived from an EMBL/GenBank/DDBJ whole genome shotgun (WGS) entry which is preliminary data.</text>
</comment>
<proteinExistence type="predicted"/>
<accession>A0ABR7R9Q6</accession>
<dbReference type="Proteomes" id="UP000603940">
    <property type="component" value="Unassembled WGS sequence"/>
</dbReference>